<organism evidence="3 4">
    <name type="scientific">Lyophyllum shimeji</name>
    <name type="common">Hon-shimeji</name>
    <name type="synonym">Tricholoma shimeji</name>
    <dbReference type="NCBI Taxonomy" id="47721"/>
    <lineage>
        <taxon>Eukaryota</taxon>
        <taxon>Fungi</taxon>
        <taxon>Dikarya</taxon>
        <taxon>Basidiomycota</taxon>
        <taxon>Agaricomycotina</taxon>
        <taxon>Agaricomycetes</taxon>
        <taxon>Agaricomycetidae</taxon>
        <taxon>Agaricales</taxon>
        <taxon>Tricholomatineae</taxon>
        <taxon>Lyophyllaceae</taxon>
        <taxon>Lyophyllum</taxon>
    </lineage>
</organism>
<dbReference type="Proteomes" id="UP001063166">
    <property type="component" value="Unassembled WGS sequence"/>
</dbReference>
<dbReference type="SMART" id="SM01017">
    <property type="entry name" value="Arrestin_C"/>
    <property type="match status" value="1"/>
</dbReference>
<comment type="caution">
    <text evidence="3">The sequence shown here is derived from an EMBL/GenBank/DDBJ whole genome shotgun (WGS) entry which is preliminary data.</text>
</comment>
<feature type="domain" description="Arrestin C-terminal-like" evidence="2">
    <location>
        <begin position="529"/>
        <end position="718"/>
    </location>
</feature>
<dbReference type="GO" id="GO:0070086">
    <property type="term" value="P:ubiquitin-dependent endocytosis"/>
    <property type="evidence" value="ECO:0007669"/>
    <property type="project" value="TreeGrafter"/>
</dbReference>
<gene>
    <name evidence="3" type="ORF">LshimejAT787_0407840</name>
</gene>
<evidence type="ECO:0000256" key="1">
    <source>
        <dbReference type="SAM" id="MobiDB-lite"/>
    </source>
</evidence>
<feature type="compositionally biased region" description="Low complexity" evidence="1">
    <location>
        <begin position="281"/>
        <end position="293"/>
    </location>
</feature>
<name>A0A9P3ULK8_LYOSH</name>
<dbReference type="SUPFAM" id="SSF81296">
    <property type="entry name" value="E set domains"/>
    <property type="match status" value="1"/>
</dbReference>
<dbReference type="EMBL" id="BRPK01000004">
    <property type="protein sequence ID" value="GLB37733.1"/>
    <property type="molecule type" value="Genomic_DNA"/>
</dbReference>
<evidence type="ECO:0000313" key="3">
    <source>
        <dbReference type="EMBL" id="GLB37733.1"/>
    </source>
</evidence>
<evidence type="ECO:0000259" key="2">
    <source>
        <dbReference type="SMART" id="SM01017"/>
    </source>
</evidence>
<dbReference type="PANTHER" id="PTHR11188">
    <property type="entry name" value="ARRESTIN DOMAIN CONTAINING PROTEIN"/>
    <property type="match status" value="1"/>
</dbReference>
<feature type="region of interest" description="Disordered" evidence="1">
    <location>
        <begin position="311"/>
        <end position="334"/>
    </location>
</feature>
<keyword evidence="4" id="KW-1185">Reference proteome</keyword>
<dbReference type="AlphaFoldDB" id="A0A9P3ULK8"/>
<dbReference type="GO" id="GO:0030674">
    <property type="term" value="F:protein-macromolecule adaptor activity"/>
    <property type="evidence" value="ECO:0007669"/>
    <property type="project" value="TreeGrafter"/>
</dbReference>
<evidence type="ECO:0000313" key="4">
    <source>
        <dbReference type="Proteomes" id="UP001063166"/>
    </source>
</evidence>
<dbReference type="InterPro" id="IPR014752">
    <property type="entry name" value="Arrestin-like_C"/>
</dbReference>
<sequence length="835" mass="94032">MFQVEHKVPEDSTVNRIPAPQRLNLGYTFETFREKVPGVSVGYFRVPVRYHIFFLEWNSNLVPAWVDGESSSPELRSSPLDFPWLPRCLRWEAAGGMTDKKNPLTIRLTESAVFLRSDGTGRRNHGRESRPSLLRGLLVLELAKPTRITSIELELVAKSSTAWPEGIGARRTEVTEEHKLFHAETVYFRAGKVQTRRNSSIGPGAAAYYHGGGYESDDQHTPSYTPRDQHEAGLREPTPLYDTGVARRSARRLSADSSFFQRVPLSHEEYSVPPTPPYSPLSPSSSLSGDLPHLSSAQTLEDFRNSLNAGLRSARSRSTGVVPSNSSVRSSRADVPLSRRPRIFRSHRLVPTHVPLPGRPRVHQVLWGHLQVINLENVGEGQVLAPASIYPRFQMFSWKLMRRGRTKEKGEHIQDCGSEAVQARSKERSTLSRIGDLLKIDHEESSVECGWKEFKKGTYTYPISFTIPSNAPPTLRCNYGTVTWRLIATVHRPGAFKSRYAANREVIVIASPIEEDTEDSENIIIERHWDQQLQYLISVSGRSFYIGGTIPITFTLMPLSKVRVHRISIFIEERVDYYTHMKRIARTDPLTHIPLLALKHEGKHAGHILPLESDDPEAFENSPLFALVTPDDDPSEMASSLMGPGPWTFHQDLQLPTSCSVIRFTNKNRRSNVVITHQLKCVMRVERGDDLHLDPKTGKRKLFDIVIQTPIQILSCRCHPDWASLPRYSETFDDTSTVLPKCPCDVRRDEEIRMRSLTRPSPLERMTSKHSADSVASAAETSPVNPGTMPSLRPQDSLYGRSTQYERLISGQESETGEAPPAYAACLGQFSQQSL</sequence>
<dbReference type="OrthoDB" id="2238745at2759"/>
<reference evidence="3" key="1">
    <citation type="submission" date="2022-07" db="EMBL/GenBank/DDBJ databases">
        <title>The genome of Lyophyllum shimeji provides insight into the initial evolution of ectomycorrhizal fungal genome.</title>
        <authorList>
            <person name="Kobayashi Y."/>
            <person name="Shibata T."/>
            <person name="Hirakawa H."/>
            <person name="Shigenobu S."/>
            <person name="Nishiyama T."/>
            <person name="Yamada A."/>
            <person name="Hasebe M."/>
            <person name="Kawaguchi M."/>
        </authorList>
    </citation>
    <scope>NUCLEOTIDE SEQUENCE</scope>
    <source>
        <strain evidence="3">AT787</strain>
    </source>
</reference>
<dbReference type="GO" id="GO:0005829">
    <property type="term" value="C:cytosol"/>
    <property type="evidence" value="ECO:0007669"/>
    <property type="project" value="TreeGrafter"/>
</dbReference>
<dbReference type="InterPro" id="IPR011022">
    <property type="entry name" value="Arrestin_C-like"/>
</dbReference>
<dbReference type="GO" id="GO:0005886">
    <property type="term" value="C:plasma membrane"/>
    <property type="evidence" value="ECO:0007669"/>
    <property type="project" value="TreeGrafter"/>
</dbReference>
<dbReference type="InterPro" id="IPR011021">
    <property type="entry name" value="Arrestin-like_N"/>
</dbReference>
<feature type="region of interest" description="Disordered" evidence="1">
    <location>
        <begin position="210"/>
        <end position="242"/>
    </location>
</feature>
<dbReference type="Gene3D" id="2.60.40.640">
    <property type="match status" value="2"/>
</dbReference>
<dbReference type="InterPro" id="IPR050357">
    <property type="entry name" value="Arrestin_domain-protein"/>
</dbReference>
<feature type="compositionally biased region" description="Low complexity" evidence="1">
    <location>
        <begin position="321"/>
        <end position="330"/>
    </location>
</feature>
<accession>A0A9P3ULK8</accession>
<dbReference type="PANTHER" id="PTHR11188:SF17">
    <property type="entry name" value="FI21816P1"/>
    <property type="match status" value="1"/>
</dbReference>
<feature type="region of interest" description="Disordered" evidence="1">
    <location>
        <begin position="268"/>
        <end position="293"/>
    </location>
</feature>
<dbReference type="Pfam" id="PF02752">
    <property type="entry name" value="Arrestin_C"/>
    <property type="match status" value="1"/>
</dbReference>
<protein>
    <submittedName>
        <fullName evidence="3">Cyclin binding protein</fullName>
    </submittedName>
</protein>
<proteinExistence type="predicted"/>
<feature type="region of interest" description="Disordered" evidence="1">
    <location>
        <begin position="762"/>
        <end position="820"/>
    </location>
</feature>
<dbReference type="GO" id="GO:0031625">
    <property type="term" value="F:ubiquitin protein ligase binding"/>
    <property type="evidence" value="ECO:0007669"/>
    <property type="project" value="TreeGrafter"/>
</dbReference>
<dbReference type="Pfam" id="PF00339">
    <property type="entry name" value="Arrestin_N"/>
    <property type="match status" value="1"/>
</dbReference>
<dbReference type="InterPro" id="IPR014756">
    <property type="entry name" value="Ig_E-set"/>
</dbReference>